<dbReference type="Pfam" id="PF00076">
    <property type="entry name" value="RRM_1"/>
    <property type="match status" value="1"/>
</dbReference>
<feature type="compositionally biased region" description="Polar residues" evidence="2">
    <location>
        <begin position="280"/>
        <end position="293"/>
    </location>
</feature>
<evidence type="ECO:0000256" key="4">
    <source>
        <dbReference type="SAM" id="SignalP"/>
    </source>
</evidence>
<dbReference type="PROSITE" id="PS50102">
    <property type="entry name" value="RRM"/>
    <property type="match status" value="1"/>
</dbReference>
<comment type="caution">
    <text evidence="6">The sequence shown here is derived from an EMBL/GenBank/DDBJ whole genome shotgun (WGS) entry which is preliminary data.</text>
</comment>
<dbReference type="SMART" id="SM00360">
    <property type="entry name" value="RRM"/>
    <property type="match status" value="1"/>
</dbReference>
<reference evidence="6" key="1">
    <citation type="journal article" date="2021" name="Sci. Rep.">
        <title>Diploid genomic architecture of Nitzschia inconspicua, an elite biomass production diatom.</title>
        <authorList>
            <person name="Oliver A."/>
            <person name="Podell S."/>
            <person name="Pinowska A."/>
            <person name="Traller J.C."/>
            <person name="Smith S.R."/>
            <person name="McClure R."/>
            <person name="Beliaev A."/>
            <person name="Bohutskyi P."/>
            <person name="Hill E.A."/>
            <person name="Rabines A."/>
            <person name="Zheng H."/>
            <person name="Allen L.Z."/>
            <person name="Kuo A."/>
            <person name="Grigoriev I.V."/>
            <person name="Allen A.E."/>
            <person name="Hazlebeck D."/>
            <person name="Allen E.E."/>
        </authorList>
    </citation>
    <scope>NUCLEOTIDE SEQUENCE</scope>
    <source>
        <strain evidence="6">Hildebrandi</strain>
    </source>
</reference>
<feature type="compositionally biased region" description="Low complexity" evidence="2">
    <location>
        <begin position="294"/>
        <end position="305"/>
    </location>
</feature>
<reference evidence="6" key="2">
    <citation type="submission" date="2021-04" db="EMBL/GenBank/DDBJ databases">
        <authorList>
            <person name="Podell S."/>
        </authorList>
    </citation>
    <scope>NUCLEOTIDE SEQUENCE</scope>
    <source>
        <strain evidence="6">Hildebrandi</strain>
    </source>
</reference>
<feature type="compositionally biased region" description="Low complexity" evidence="2">
    <location>
        <begin position="44"/>
        <end position="83"/>
    </location>
</feature>
<name>A0A9K3KVX6_9STRA</name>
<feature type="chain" id="PRO_5039893476" evidence="4">
    <location>
        <begin position="34"/>
        <end position="655"/>
    </location>
</feature>
<dbReference type="OrthoDB" id="47957at2759"/>
<accession>A0A9K3KVX6</accession>
<protein>
    <submittedName>
        <fullName evidence="6">RNA recognition motif containing protein</fullName>
    </submittedName>
</protein>
<gene>
    <name evidence="6" type="ORF">IV203_010242</name>
</gene>
<dbReference type="InterPro" id="IPR000504">
    <property type="entry name" value="RRM_dom"/>
</dbReference>
<evidence type="ECO:0000256" key="1">
    <source>
        <dbReference type="PROSITE-ProRule" id="PRU00176"/>
    </source>
</evidence>
<feature type="domain" description="RRM" evidence="5">
    <location>
        <begin position="568"/>
        <end position="640"/>
    </location>
</feature>
<feature type="signal peptide" evidence="4">
    <location>
        <begin position="1"/>
        <end position="33"/>
    </location>
</feature>
<keyword evidence="7" id="KW-1185">Reference proteome</keyword>
<sequence length="655" mass="71067">MITRKRKITFRSRPNCLLFVLALLFVGSPSISAQDPTVGTTQAPSISPPSSSENPPSDAGNTTSNASATSSPTLTPGPSFLSSDTTSLVPTESEIPSGAPSMTPTDQPTFDEPIVADARFRQKFLVGNGRIFNENEVTIFETLYQGYTKVFAQIPDAAGAEMKIVTTCNVDNQEALDEHRFLRFGHERDLHELENTRNLQEFVEAVNIDYTMTYTSLYFNVSSYPILFQNWINQNLETVTGQMQLLQLNVTEAQTASRLIVRTPAPTISFMPSDVPTGRPTVTPNPSFSPTGAPSQTNSSPSSSNDNAVVVITVSLIVGISIVGIGLLIYCRKRRHRRGLTNQNNATKHIHGLEGPNGGWNGSSHAKDEAYDGAEYPEKSYGSAFRKYADPSVTRDRDGVPSPIESRVSNQSFLSAGNSMDGDSGDEADATQIFADEFDKYKDQNLEKMRADIEGNLEGCDGMMSQAVARALIDEDDMNFGSTDYLWGGDADVTGPEIEASALGDVMDWLKRNDKASLEEKRAFMQDTLNRMVASVRHGVLGPSDASRTIHECAALLGLQLAAEIPVTTVVISGMRKNVTAQDIIDTFSEFGNVSTAAVAPSERGFGILRFKNGDSVDAAMKKYRKEEVVVQDVGVQLKVIKPGLLEGDTSNGAH</sequence>
<feature type="transmembrane region" description="Helical" evidence="3">
    <location>
        <begin position="308"/>
        <end position="330"/>
    </location>
</feature>
<dbReference type="EMBL" id="JAGRRH010000018">
    <property type="protein sequence ID" value="KAG7350882.1"/>
    <property type="molecule type" value="Genomic_DNA"/>
</dbReference>
<evidence type="ECO:0000259" key="5">
    <source>
        <dbReference type="PROSITE" id="PS50102"/>
    </source>
</evidence>
<feature type="compositionally biased region" description="Polar residues" evidence="2">
    <location>
        <begin position="407"/>
        <end position="418"/>
    </location>
</feature>
<evidence type="ECO:0000256" key="3">
    <source>
        <dbReference type="SAM" id="Phobius"/>
    </source>
</evidence>
<dbReference type="GO" id="GO:0003723">
    <property type="term" value="F:RNA binding"/>
    <property type="evidence" value="ECO:0007669"/>
    <property type="project" value="UniProtKB-UniRule"/>
</dbReference>
<feature type="region of interest" description="Disordered" evidence="2">
    <location>
        <begin position="270"/>
        <end position="305"/>
    </location>
</feature>
<feature type="region of interest" description="Disordered" evidence="2">
    <location>
        <begin position="390"/>
        <end position="427"/>
    </location>
</feature>
<dbReference type="Proteomes" id="UP000693970">
    <property type="component" value="Unassembled WGS sequence"/>
</dbReference>
<keyword evidence="3" id="KW-0812">Transmembrane</keyword>
<keyword evidence="3" id="KW-1133">Transmembrane helix</keyword>
<evidence type="ECO:0000256" key="2">
    <source>
        <dbReference type="SAM" id="MobiDB-lite"/>
    </source>
</evidence>
<feature type="compositionally biased region" description="Polar residues" evidence="2">
    <location>
        <begin position="33"/>
        <end position="43"/>
    </location>
</feature>
<feature type="compositionally biased region" description="Basic and acidic residues" evidence="2">
    <location>
        <begin position="390"/>
        <end position="399"/>
    </location>
</feature>
<dbReference type="AlphaFoldDB" id="A0A9K3KVX6"/>
<evidence type="ECO:0000313" key="7">
    <source>
        <dbReference type="Proteomes" id="UP000693970"/>
    </source>
</evidence>
<proteinExistence type="predicted"/>
<feature type="region of interest" description="Disordered" evidence="2">
    <location>
        <begin position="347"/>
        <end position="366"/>
    </location>
</feature>
<organism evidence="6 7">
    <name type="scientific">Nitzschia inconspicua</name>
    <dbReference type="NCBI Taxonomy" id="303405"/>
    <lineage>
        <taxon>Eukaryota</taxon>
        <taxon>Sar</taxon>
        <taxon>Stramenopiles</taxon>
        <taxon>Ochrophyta</taxon>
        <taxon>Bacillariophyta</taxon>
        <taxon>Bacillariophyceae</taxon>
        <taxon>Bacillariophycidae</taxon>
        <taxon>Bacillariales</taxon>
        <taxon>Bacillariaceae</taxon>
        <taxon>Nitzschia</taxon>
    </lineage>
</organism>
<evidence type="ECO:0000313" key="6">
    <source>
        <dbReference type="EMBL" id="KAG7350882.1"/>
    </source>
</evidence>
<keyword evidence="1" id="KW-0694">RNA-binding</keyword>
<keyword evidence="3" id="KW-0472">Membrane</keyword>
<feature type="region of interest" description="Disordered" evidence="2">
    <location>
        <begin position="33"/>
        <end position="110"/>
    </location>
</feature>
<dbReference type="CDD" id="cd00590">
    <property type="entry name" value="RRM_SF"/>
    <property type="match status" value="1"/>
</dbReference>
<keyword evidence="4" id="KW-0732">Signal</keyword>